<dbReference type="SMR" id="A0A8T3BRY0"/>
<protein>
    <submittedName>
        <fullName evidence="7">Uncharacterized protein</fullName>
    </submittedName>
</protein>
<evidence type="ECO:0000313" key="8">
    <source>
        <dbReference type="Proteomes" id="UP000829196"/>
    </source>
</evidence>
<comment type="similarity">
    <text evidence="2">Belongs to the nucleobase:cation symporter-2 (NCS2) (TC 2.A.40) family.</text>
</comment>
<sequence length="122" mass="12570">MMAASFASCVESTGAMVAASRLSSSTFVPPSVFSRGVGWQGVGILLGGMFGTANGSAASIENVGLLGLTRVGRRKAVELWAFFMIFFSTLGKFGSLISSIPLPLAAALSCVLFGYVGAYCLK</sequence>
<keyword evidence="8" id="KW-1185">Reference proteome</keyword>
<gene>
    <name evidence="7" type="ORF">KFK09_009176</name>
</gene>
<organism evidence="7 8">
    <name type="scientific">Dendrobium nobile</name>
    <name type="common">Orchid</name>
    <dbReference type="NCBI Taxonomy" id="94219"/>
    <lineage>
        <taxon>Eukaryota</taxon>
        <taxon>Viridiplantae</taxon>
        <taxon>Streptophyta</taxon>
        <taxon>Embryophyta</taxon>
        <taxon>Tracheophyta</taxon>
        <taxon>Spermatophyta</taxon>
        <taxon>Magnoliopsida</taxon>
        <taxon>Liliopsida</taxon>
        <taxon>Asparagales</taxon>
        <taxon>Orchidaceae</taxon>
        <taxon>Epidendroideae</taxon>
        <taxon>Malaxideae</taxon>
        <taxon>Dendrobiinae</taxon>
        <taxon>Dendrobium</taxon>
    </lineage>
</organism>
<evidence type="ECO:0000256" key="5">
    <source>
        <dbReference type="ARBA" id="ARBA00023136"/>
    </source>
</evidence>
<feature type="transmembrane region" description="Helical" evidence="6">
    <location>
        <begin position="79"/>
        <end position="98"/>
    </location>
</feature>
<dbReference type="AlphaFoldDB" id="A0A8T3BRY0"/>
<evidence type="ECO:0000256" key="6">
    <source>
        <dbReference type="SAM" id="Phobius"/>
    </source>
</evidence>
<comment type="caution">
    <text evidence="7">The sequence shown here is derived from an EMBL/GenBank/DDBJ whole genome shotgun (WGS) entry which is preliminary data.</text>
</comment>
<keyword evidence="4 6" id="KW-1133">Transmembrane helix</keyword>
<dbReference type="EMBL" id="JAGYWB010000007">
    <property type="protein sequence ID" value="KAI0516500.1"/>
    <property type="molecule type" value="Genomic_DNA"/>
</dbReference>
<dbReference type="InterPro" id="IPR006043">
    <property type="entry name" value="NCS2"/>
</dbReference>
<proteinExistence type="inferred from homology"/>
<feature type="transmembrane region" description="Helical" evidence="6">
    <location>
        <begin position="104"/>
        <end position="121"/>
    </location>
</feature>
<evidence type="ECO:0000313" key="7">
    <source>
        <dbReference type="EMBL" id="KAI0516500.1"/>
    </source>
</evidence>
<keyword evidence="3 6" id="KW-0812">Transmembrane</keyword>
<dbReference type="OrthoDB" id="1641903at2759"/>
<dbReference type="GO" id="GO:0022857">
    <property type="term" value="F:transmembrane transporter activity"/>
    <property type="evidence" value="ECO:0007669"/>
    <property type="project" value="InterPro"/>
</dbReference>
<keyword evidence="5 6" id="KW-0472">Membrane</keyword>
<evidence type="ECO:0000256" key="3">
    <source>
        <dbReference type="ARBA" id="ARBA00022692"/>
    </source>
</evidence>
<dbReference type="PANTHER" id="PTHR11119">
    <property type="entry name" value="XANTHINE-URACIL / VITAMIN C PERMEASE FAMILY MEMBER"/>
    <property type="match status" value="1"/>
</dbReference>
<evidence type="ECO:0000256" key="2">
    <source>
        <dbReference type="ARBA" id="ARBA00008821"/>
    </source>
</evidence>
<accession>A0A8T3BRY0</accession>
<evidence type="ECO:0000256" key="1">
    <source>
        <dbReference type="ARBA" id="ARBA00004141"/>
    </source>
</evidence>
<evidence type="ECO:0000256" key="4">
    <source>
        <dbReference type="ARBA" id="ARBA00022989"/>
    </source>
</evidence>
<feature type="transmembrane region" description="Helical" evidence="6">
    <location>
        <begin position="43"/>
        <end position="67"/>
    </location>
</feature>
<dbReference type="Pfam" id="PF00860">
    <property type="entry name" value="Xan_ur_permease"/>
    <property type="match status" value="1"/>
</dbReference>
<dbReference type="GO" id="GO:0016020">
    <property type="term" value="C:membrane"/>
    <property type="evidence" value="ECO:0007669"/>
    <property type="project" value="UniProtKB-SubCell"/>
</dbReference>
<comment type="subcellular location">
    <subcellularLocation>
        <location evidence="1">Membrane</location>
        <topology evidence="1">Multi-pass membrane protein</topology>
    </subcellularLocation>
</comment>
<reference evidence="7" key="1">
    <citation type="journal article" date="2022" name="Front. Genet.">
        <title>Chromosome-Scale Assembly of the Dendrobium nobile Genome Provides Insights Into the Molecular Mechanism of the Biosynthesis of the Medicinal Active Ingredient of Dendrobium.</title>
        <authorList>
            <person name="Xu Q."/>
            <person name="Niu S.-C."/>
            <person name="Li K.-L."/>
            <person name="Zheng P.-J."/>
            <person name="Zhang X.-J."/>
            <person name="Jia Y."/>
            <person name="Liu Y."/>
            <person name="Niu Y.-X."/>
            <person name="Yu L.-H."/>
            <person name="Chen D.-F."/>
            <person name="Zhang G.-Q."/>
        </authorList>
    </citation>
    <scope>NUCLEOTIDE SEQUENCE</scope>
    <source>
        <tissue evidence="7">Leaf</tissue>
    </source>
</reference>
<dbReference type="Proteomes" id="UP000829196">
    <property type="component" value="Unassembled WGS sequence"/>
</dbReference>
<name>A0A8T3BRY0_DENNO</name>